<proteinExistence type="predicted"/>
<evidence type="ECO:0000313" key="1">
    <source>
        <dbReference type="EMBL" id="QFG74938.1"/>
    </source>
</evidence>
<dbReference type="EMBL" id="MN448295">
    <property type="protein sequence ID" value="QFG74938.1"/>
    <property type="molecule type" value="Genomic_DNA"/>
</dbReference>
<organism evidence="1">
    <name type="scientific">Megaviridae environmental sample</name>
    <dbReference type="NCBI Taxonomy" id="1737588"/>
    <lineage>
        <taxon>Viruses</taxon>
        <taxon>Varidnaviria</taxon>
        <taxon>Bamfordvirae</taxon>
        <taxon>Nucleocytoviricota</taxon>
        <taxon>Megaviricetes</taxon>
        <taxon>Imitervirales</taxon>
        <taxon>Mimiviridae</taxon>
        <taxon>environmental samples</taxon>
    </lineage>
</organism>
<accession>A0A5J6VM12</accession>
<protein>
    <submittedName>
        <fullName evidence="1">Uncharacterized protein</fullName>
    </submittedName>
</protein>
<sequence length="90" mass="10777">MFNHIHPDEYETITADAISIFNKTYNEEELIFIIEHFNVSLSCILTTQTLSDKIINTYFLRTDNKYCKNSRDEEITIDDIKRFQPHIKFQ</sequence>
<name>A0A5J6VM12_9VIRU</name>
<reference evidence="1" key="1">
    <citation type="journal article" date="2019" name="Philos. Trans. R. Soc. Lond., B, Biol. Sci.">
        <title>Targeted metagenomic recovery of four divergent viruses reveals shared and distinctive characteristics of giant viruses of marine eukaryotes.</title>
        <authorList>
            <person name="Needham D.M."/>
            <person name="Poirier C."/>
            <person name="Hehenberger E."/>
            <person name="Jimenez V."/>
            <person name="Swalwell J.E."/>
            <person name="Santoro A.E."/>
            <person name="Worden A.Z."/>
        </authorList>
    </citation>
    <scope>NUCLEOTIDE SEQUENCE</scope>
    <source>
        <strain evidence="1">OPacV-421</strain>
    </source>
</reference>